<keyword evidence="1" id="KW-0812">Transmembrane</keyword>
<gene>
    <name evidence="3" type="ORF">FL622_04370</name>
</gene>
<dbReference type="GO" id="GO:0004175">
    <property type="term" value="F:endopeptidase activity"/>
    <property type="evidence" value="ECO:0007669"/>
    <property type="project" value="UniProtKB-ARBA"/>
</dbReference>
<dbReference type="InterPro" id="IPR003675">
    <property type="entry name" value="Rce1/LyrA-like_dom"/>
</dbReference>
<dbReference type="InterPro" id="IPR014346">
    <property type="entry name" value="Prenyl_protease-related"/>
</dbReference>
<reference evidence="3 4" key="1">
    <citation type="submission" date="2019-07" db="EMBL/GenBank/DDBJ databases">
        <title>Insights of Desulfuromonas acetexigens electromicrobiology.</title>
        <authorList>
            <person name="Katuri K."/>
            <person name="Sapireddy V."/>
            <person name="Shaw D.R."/>
            <person name="Saikaly P."/>
        </authorList>
    </citation>
    <scope>NUCLEOTIDE SEQUENCE [LARGE SCALE GENOMIC DNA]</scope>
    <source>
        <strain evidence="3 4">2873</strain>
    </source>
</reference>
<accession>A0A550JJE2</accession>
<dbReference type="GO" id="GO:0006508">
    <property type="term" value="P:proteolysis"/>
    <property type="evidence" value="ECO:0007669"/>
    <property type="project" value="UniProtKB-KW"/>
</dbReference>
<dbReference type="NCBIfam" id="TIGR03008">
    <property type="entry name" value="pepcterm_CAAX"/>
    <property type="match status" value="1"/>
</dbReference>
<feature type="transmembrane region" description="Helical" evidence="1">
    <location>
        <begin position="5"/>
        <end position="21"/>
    </location>
</feature>
<feature type="transmembrane region" description="Helical" evidence="1">
    <location>
        <begin position="180"/>
        <end position="196"/>
    </location>
</feature>
<keyword evidence="1" id="KW-1133">Transmembrane helix</keyword>
<proteinExistence type="predicted"/>
<dbReference type="GO" id="GO:0080120">
    <property type="term" value="P:CAAX-box protein maturation"/>
    <property type="evidence" value="ECO:0007669"/>
    <property type="project" value="UniProtKB-ARBA"/>
</dbReference>
<keyword evidence="3" id="KW-0378">Hydrolase</keyword>
<dbReference type="EMBL" id="VJVV01000002">
    <property type="protein sequence ID" value="TRO83325.1"/>
    <property type="molecule type" value="Genomic_DNA"/>
</dbReference>
<keyword evidence="4" id="KW-1185">Reference proteome</keyword>
<dbReference type="Proteomes" id="UP000317155">
    <property type="component" value="Unassembled WGS sequence"/>
</dbReference>
<feature type="transmembrane region" description="Helical" evidence="1">
    <location>
        <begin position="157"/>
        <end position="174"/>
    </location>
</feature>
<keyword evidence="1" id="KW-0472">Membrane</keyword>
<keyword evidence="3" id="KW-0645">Protease</keyword>
<dbReference type="AlphaFoldDB" id="A0A550JJE2"/>
<evidence type="ECO:0000313" key="3">
    <source>
        <dbReference type="EMBL" id="TRO83325.1"/>
    </source>
</evidence>
<feature type="transmembrane region" description="Helical" evidence="1">
    <location>
        <begin position="41"/>
        <end position="60"/>
    </location>
</feature>
<comment type="caution">
    <text evidence="3">The sequence shown here is derived from an EMBL/GenBank/DDBJ whole genome shotgun (WGS) entry which is preliminary data.</text>
</comment>
<evidence type="ECO:0000256" key="1">
    <source>
        <dbReference type="SAM" id="Phobius"/>
    </source>
</evidence>
<evidence type="ECO:0000259" key="2">
    <source>
        <dbReference type="Pfam" id="PF02517"/>
    </source>
</evidence>
<evidence type="ECO:0000313" key="4">
    <source>
        <dbReference type="Proteomes" id="UP000317155"/>
    </source>
</evidence>
<sequence>MGSEGWIRIAPFALFMGFIGVEEGARFLTGRGLLPWNEGELLYLYPVKAALVGLCLVLLWRRYTEIRLADLNCLRHTALSLLSGILIFILWINMDWGFATLGEPRGFDPGTIPEGAPRTAMIAARLAGAVLVVPVMEELFWRSFLLRYVIEPDFMKIAIGRFTWFSFLATMVLFGLEHNHYLAGMMAGAFFNLLLYRTKSIAQCILSHAVANLALGIYVLQTGKWPFW</sequence>
<dbReference type="Pfam" id="PF02517">
    <property type="entry name" value="Rce1-like"/>
    <property type="match status" value="1"/>
</dbReference>
<feature type="domain" description="CAAX prenyl protease 2/Lysostaphin resistance protein A-like" evidence="2">
    <location>
        <begin position="123"/>
        <end position="213"/>
    </location>
</feature>
<name>A0A550JJE2_9BACT</name>
<organism evidence="3 4">
    <name type="scientific">Trichloromonas acetexigens</name>
    <dbReference type="NCBI Taxonomy" id="38815"/>
    <lineage>
        <taxon>Bacteria</taxon>
        <taxon>Pseudomonadati</taxon>
        <taxon>Thermodesulfobacteriota</taxon>
        <taxon>Desulfuromonadia</taxon>
        <taxon>Desulfuromonadales</taxon>
        <taxon>Trichloromonadaceae</taxon>
        <taxon>Trichloromonas</taxon>
    </lineage>
</organism>
<dbReference type="OrthoDB" id="9787923at2"/>
<feature type="transmembrane region" description="Helical" evidence="1">
    <location>
        <begin position="81"/>
        <end position="99"/>
    </location>
</feature>
<protein>
    <submittedName>
        <fullName evidence="3">CAAX prenyl protease-related protein</fullName>
    </submittedName>
</protein>
<feature type="transmembrane region" description="Helical" evidence="1">
    <location>
        <begin position="201"/>
        <end position="220"/>
    </location>
</feature>
<feature type="transmembrane region" description="Helical" evidence="1">
    <location>
        <begin position="119"/>
        <end position="136"/>
    </location>
</feature>
<dbReference type="RefSeq" id="WP_092056216.1">
    <property type="nucleotide sequence ID" value="NZ_FOJJ01000012.1"/>
</dbReference>